<dbReference type="Pfam" id="PF00717">
    <property type="entry name" value="Peptidase_S24"/>
    <property type="match status" value="1"/>
</dbReference>
<dbReference type="InterPro" id="IPR036286">
    <property type="entry name" value="LexA/Signal_pep-like_sf"/>
</dbReference>
<keyword evidence="5" id="KW-0234">DNA repair</keyword>
<accession>A0A0F9Y1X6</accession>
<evidence type="ECO:0000256" key="4">
    <source>
        <dbReference type="ARBA" id="ARBA00022813"/>
    </source>
</evidence>
<dbReference type="InterPro" id="IPR050077">
    <property type="entry name" value="LexA_repressor"/>
</dbReference>
<reference evidence="8" key="1">
    <citation type="journal article" date="2015" name="Nature">
        <title>Complex archaea that bridge the gap between prokaryotes and eukaryotes.</title>
        <authorList>
            <person name="Spang A."/>
            <person name="Saw J.H."/>
            <person name="Jorgensen S.L."/>
            <person name="Zaremba-Niedzwiedzka K."/>
            <person name="Martijn J."/>
            <person name="Lind A.E."/>
            <person name="van Eijk R."/>
            <person name="Schleper C."/>
            <person name="Guy L."/>
            <person name="Ettema T.J."/>
        </authorList>
    </citation>
    <scope>NUCLEOTIDE SEQUENCE</scope>
</reference>
<name>A0A0F9Y1X6_9ZZZZ</name>
<dbReference type="Gene3D" id="2.10.109.10">
    <property type="entry name" value="Umud Fragment, subunit A"/>
    <property type="match status" value="1"/>
</dbReference>
<comment type="similarity">
    <text evidence="1">Belongs to the peptidase S24 family.</text>
</comment>
<dbReference type="InterPro" id="IPR006197">
    <property type="entry name" value="Peptidase_S24_LexA"/>
</dbReference>
<evidence type="ECO:0000256" key="3">
    <source>
        <dbReference type="ARBA" id="ARBA00022801"/>
    </source>
</evidence>
<evidence type="ECO:0000256" key="6">
    <source>
        <dbReference type="ARBA" id="ARBA00023236"/>
    </source>
</evidence>
<dbReference type="CDD" id="cd06529">
    <property type="entry name" value="S24_LexA-like"/>
    <property type="match status" value="1"/>
</dbReference>
<dbReference type="GO" id="GO:0016787">
    <property type="term" value="F:hydrolase activity"/>
    <property type="evidence" value="ECO:0007669"/>
    <property type="project" value="UniProtKB-KW"/>
</dbReference>
<dbReference type="PANTHER" id="PTHR33516">
    <property type="entry name" value="LEXA REPRESSOR"/>
    <property type="match status" value="1"/>
</dbReference>
<evidence type="ECO:0000259" key="7">
    <source>
        <dbReference type="Pfam" id="PF00717"/>
    </source>
</evidence>
<dbReference type="GO" id="GO:0009432">
    <property type="term" value="P:SOS response"/>
    <property type="evidence" value="ECO:0007669"/>
    <property type="project" value="UniProtKB-KW"/>
</dbReference>
<dbReference type="NCBIfam" id="NF007621">
    <property type="entry name" value="PRK10276.1"/>
    <property type="match status" value="1"/>
</dbReference>
<evidence type="ECO:0000256" key="1">
    <source>
        <dbReference type="ARBA" id="ARBA00007484"/>
    </source>
</evidence>
<dbReference type="EMBL" id="LAZR01000050">
    <property type="protein sequence ID" value="KKN98663.1"/>
    <property type="molecule type" value="Genomic_DNA"/>
</dbReference>
<keyword evidence="2" id="KW-0227">DNA damage</keyword>
<evidence type="ECO:0000256" key="5">
    <source>
        <dbReference type="ARBA" id="ARBA00023204"/>
    </source>
</evidence>
<dbReference type="GO" id="GO:0003677">
    <property type="term" value="F:DNA binding"/>
    <property type="evidence" value="ECO:0007669"/>
    <property type="project" value="InterPro"/>
</dbReference>
<proteinExistence type="inferred from homology"/>
<dbReference type="GO" id="GO:0006281">
    <property type="term" value="P:DNA repair"/>
    <property type="evidence" value="ECO:0007669"/>
    <property type="project" value="UniProtKB-KW"/>
</dbReference>
<comment type="caution">
    <text evidence="8">The sequence shown here is derived from an EMBL/GenBank/DDBJ whole genome shotgun (WGS) entry which is preliminary data.</text>
</comment>
<dbReference type="InterPro" id="IPR015927">
    <property type="entry name" value="Peptidase_S24_S26A/B/C"/>
</dbReference>
<feature type="domain" description="Peptidase S24/S26A/S26B/S26C" evidence="7">
    <location>
        <begin position="18"/>
        <end position="134"/>
    </location>
</feature>
<organism evidence="8">
    <name type="scientific">marine sediment metagenome</name>
    <dbReference type="NCBI Taxonomy" id="412755"/>
    <lineage>
        <taxon>unclassified sequences</taxon>
        <taxon>metagenomes</taxon>
        <taxon>ecological metagenomes</taxon>
    </lineage>
</organism>
<evidence type="ECO:0000313" key="8">
    <source>
        <dbReference type="EMBL" id="KKN98663.1"/>
    </source>
</evidence>
<dbReference type="SUPFAM" id="SSF51306">
    <property type="entry name" value="LexA/Signal peptidase"/>
    <property type="match status" value="1"/>
</dbReference>
<keyword evidence="3" id="KW-0378">Hydrolase</keyword>
<dbReference type="PRINTS" id="PR00726">
    <property type="entry name" value="LEXASERPTASE"/>
</dbReference>
<keyword evidence="6" id="KW-0742">SOS response</keyword>
<evidence type="ECO:0000256" key="2">
    <source>
        <dbReference type="ARBA" id="ARBA00022763"/>
    </source>
</evidence>
<sequence>MIAVTILGPVGSSVIELPFFSARVPAGFPSPAQDHMEQTLSLDELLDVDAPHTYLVRADGDSMTGAGILDGDVLVVSRALTGRHGDVVIAAINGETFVKRLAVLGDQVVLHSENPKYPPRYVLEGDDLVIWGVVTNSIRRHRCHG</sequence>
<dbReference type="GO" id="GO:0006355">
    <property type="term" value="P:regulation of DNA-templated transcription"/>
    <property type="evidence" value="ECO:0007669"/>
    <property type="project" value="InterPro"/>
</dbReference>
<gene>
    <name evidence="8" type="ORF">LCGC14_0143420</name>
</gene>
<dbReference type="AlphaFoldDB" id="A0A0F9Y1X6"/>
<keyword evidence="4" id="KW-0068">Autocatalytic cleavage</keyword>
<protein>
    <recommendedName>
        <fullName evidence="7">Peptidase S24/S26A/S26B/S26C domain-containing protein</fullName>
    </recommendedName>
</protein>
<dbReference type="InterPro" id="IPR039418">
    <property type="entry name" value="LexA-like"/>
</dbReference>
<dbReference type="PANTHER" id="PTHR33516:SF2">
    <property type="entry name" value="LEXA REPRESSOR-RELATED"/>
    <property type="match status" value="1"/>
</dbReference>